<accession>A0ABY3U5E0</accession>
<dbReference type="InterPro" id="IPR037050">
    <property type="entry name" value="DUF1254_sf"/>
</dbReference>
<evidence type="ECO:0000256" key="1">
    <source>
        <dbReference type="SAM" id="MobiDB-lite"/>
    </source>
</evidence>
<keyword evidence="6" id="KW-1185">Reference proteome</keyword>
<dbReference type="PANTHER" id="PTHR36509:SF2">
    <property type="entry name" value="BLL3101 PROTEIN"/>
    <property type="match status" value="1"/>
</dbReference>
<keyword evidence="2" id="KW-0732">Signal</keyword>
<reference evidence="5" key="1">
    <citation type="submission" date="2022-08" db="EMBL/GenBank/DDBJ databases">
        <title>Whole genome sequencing of non-tuberculosis mycobacteria type-strains.</title>
        <authorList>
            <person name="Igarashi Y."/>
            <person name="Osugi A."/>
            <person name="Mitarai S."/>
        </authorList>
    </citation>
    <scope>NUCLEOTIDE SEQUENCE</scope>
    <source>
        <strain evidence="5">JCM 16372</strain>
    </source>
</reference>
<organism evidence="5 6">
    <name type="scientific">Mycolicibacterium rufum</name>
    <dbReference type="NCBI Taxonomy" id="318424"/>
    <lineage>
        <taxon>Bacteria</taxon>
        <taxon>Bacillati</taxon>
        <taxon>Actinomycetota</taxon>
        <taxon>Actinomycetes</taxon>
        <taxon>Mycobacteriales</taxon>
        <taxon>Mycobacteriaceae</taxon>
        <taxon>Mycolicibacterium</taxon>
    </lineage>
</organism>
<dbReference type="SUPFAM" id="SSF160935">
    <property type="entry name" value="VPA0735-like"/>
    <property type="match status" value="1"/>
</dbReference>
<dbReference type="InterPro" id="IPR010679">
    <property type="entry name" value="DUF1254"/>
</dbReference>
<dbReference type="Pfam" id="PF06742">
    <property type="entry name" value="DUF1214"/>
    <property type="match status" value="1"/>
</dbReference>
<feature type="compositionally biased region" description="Low complexity" evidence="1">
    <location>
        <begin position="26"/>
        <end position="44"/>
    </location>
</feature>
<sequence length="485" mass="53106">MKIHALLTMVAMLFVAGCNGTTNDQAQSSSASSSGSASSSTSPAPVTPDEARAIAKEAYIYGFPMVDNYRVQYTYFVDNQNPQYKGGWNEVHSSAQVFTPADTTIQTPNSDTPYSTVGADLRTEPLVVTVPPIQQDRYYSLQFVDGYTYNFAYVGSRTTGNGGGKYLLAGPDWKGEKPAGVDEVIRSDTDLAMVIYRTQLFGPSDIEEVKKIQAGYQVAPLSVFLNQPPPAPAPPIDFVPPLTPDQQRTSPQFFEILNFALRFAPTLPEEKELRERFARIGIGPDGDFDAEKLTPEMRSAIEGGMADAWADLDALKKNDIDTGKVGSAQFFGSRQDLKGNYLYRMAGAVFGIYGNTAAEALYPSFTNDSTGAPLTGANNYTFHFPKGQLPPVNAFWSLTMYELPQSLLVANPMNRYLINSPMLPSLVPDPDGGYTFYVQNSSPGLDRESNWLPAPKGPFSLVLRLYWPKPDALNGTWKPPQPVKV</sequence>
<evidence type="ECO:0000256" key="2">
    <source>
        <dbReference type="SAM" id="SignalP"/>
    </source>
</evidence>
<dbReference type="EMBL" id="CP092427">
    <property type="protein sequence ID" value="ULP34824.1"/>
    <property type="molecule type" value="Genomic_DNA"/>
</dbReference>
<feature type="region of interest" description="Disordered" evidence="1">
    <location>
        <begin position="24"/>
        <end position="47"/>
    </location>
</feature>
<name>A0ABY3U5E0_9MYCO</name>
<protein>
    <submittedName>
        <fullName evidence="5">DUF1254 domain-containing protein</fullName>
    </submittedName>
</protein>
<evidence type="ECO:0000313" key="5">
    <source>
        <dbReference type="EMBL" id="ULP34824.1"/>
    </source>
</evidence>
<feature type="domain" description="DUF1254" evidence="4">
    <location>
        <begin position="89"/>
        <end position="220"/>
    </location>
</feature>
<feature type="domain" description="DUF1214" evidence="3">
    <location>
        <begin position="359"/>
        <end position="469"/>
    </location>
</feature>
<dbReference type="PANTHER" id="PTHR36509">
    <property type="entry name" value="BLL3101 PROTEIN"/>
    <property type="match status" value="1"/>
</dbReference>
<gene>
    <name evidence="5" type="ORF">MJO55_15950</name>
</gene>
<dbReference type="InterPro" id="IPR010621">
    <property type="entry name" value="DUF1214"/>
</dbReference>
<dbReference type="PROSITE" id="PS51257">
    <property type="entry name" value="PROKAR_LIPOPROTEIN"/>
    <property type="match status" value="1"/>
</dbReference>
<feature type="signal peptide" evidence="2">
    <location>
        <begin position="1"/>
        <end position="20"/>
    </location>
</feature>
<evidence type="ECO:0000259" key="3">
    <source>
        <dbReference type="Pfam" id="PF06742"/>
    </source>
</evidence>
<evidence type="ECO:0000313" key="6">
    <source>
        <dbReference type="Proteomes" id="UP001055159"/>
    </source>
</evidence>
<dbReference type="InterPro" id="IPR037049">
    <property type="entry name" value="DUF1214_C_sf"/>
</dbReference>
<dbReference type="Proteomes" id="UP001055159">
    <property type="component" value="Chromosome"/>
</dbReference>
<evidence type="ECO:0000259" key="4">
    <source>
        <dbReference type="Pfam" id="PF06863"/>
    </source>
</evidence>
<feature type="chain" id="PRO_5045817743" evidence="2">
    <location>
        <begin position="21"/>
        <end position="485"/>
    </location>
</feature>
<dbReference type="Pfam" id="PF06863">
    <property type="entry name" value="DUF1254"/>
    <property type="match status" value="1"/>
</dbReference>
<proteinExistence type="predicted"/>
<dbReference type="Gene3D" id="2.60.40.1610">
    <property type="entry name" value="Domain of unknown function DUF1254"/>
    <property type="match status" value="1"/>
</dbReference>
<dbReference type="Gene3D" id="2.60.120.600">
    <property type="entry name" value="Domain of unknown function DUF1214, C-terminal domain"/>
    <property type="match status" value="1"/>
</dbReference>